<dbReference type="Gene3D" id="1.10.8.100">
    <property type="entry name" value="Ribosomal RNA adenine dimethylase-like, domain 2"/>
    <property type="match status" value="1"/>
</dbReference>
<reference evidence="10 11" key="1">
    <citation type="journal article" date="2016" name="Nat. Commun.">
        <title>Thousands of microbial genomes shed light on interconnected biogeochemical processes in an aquifer system.</title>
        <authorList>
            <person name="Anantharaman K."/>
            <person name="Brown C.T."/>
            <person name="Hug L.A."/>
            <person name="Sharon I."/>
            <person name="Castelle C.J."/>
            <person name="Probst A.J."/>
            <person name="Thomas B.C."/>
            <person name="Singh A."/>
            <person name="Wilkins M.J."/>
            <person name="Karaoz U."/>
            <person name="Brodie E.L."/>
            <person name="Williams K.H."/>
            <person name="Hubbard S.S."/>
            <person name="Banfield J.F."/>
        </authorList>
    </citation>
    <scope>NUCLEOTIDE SEQUENCE [LARGE SCALE GENOMIC DNA]</scope>
</reference>
<dbReference type="InterPro" id="IPR020596">
    <property type="entry name" value="rRNA_Ade_Mease_Trfase_CS"/>
</dbReference>
<dbReference type="PROSITE" id="PS51689">
    <property type="entry name" value="SAM_RNA_A_N6_MT"/>
    <property type="match status" value="1"/>
</dbReference>
<keyword evidence="2 7" id="KW-0698">rRNA processing</keyword>
<dbReference type="CDD" id="cd02440">
    <property type="entry name" value="AdoMet_MTases"/>
    <property type="match status" value="1"/>
</dbReference>
<proteinExistence type="inferred from homology"/>
<keyword evidence="5 7" id="KW-0949">S-adenosyl-L-methionine</keyword>
<keyword evidence="6 7" id="KW-0694">RNA-binding</keyword>
<evidence type="ECO:0000256" key="7">
    <source>
        <dbReference type="HAMAP-Rule" id="MF_00607"/>
    </source>
</evidence>
<dbReference type="GO" id="GO:0003723">
    <property type="term" value="F:RNA binding"/>
    <property type="evidence" value="ECO:0007669"/>
    <property type="project" value="UniProtKB-UniRule"/>
</dbReference>
<evidence type="ECO:0000256" key="3">
    <source>
        <dbReference type="ARBA" id="ARBA00022603"/>
    </source>
</evidence>
<feature type="binding site" evidence="7 8">
    <location>
        <position position="108"/>
    </location>
    <ligand>
        <name>S-adenosyl-L-methionine</name>
        <dbReference type="ChEBI" id="CHEBI:59789"/>
    </ligand>
</feature>
<dbReference type="AlphaFoldDB" id="A0A1F8EHB1"/>
<protein>
    <recommendedName>
        <fullName evidence="7">Ribosomal RNA small subunit methyltransferase A</fullName>
        <ecNumber evidence="7">2.1.1.182</ecNumber>
    </recommendedName>
    <alternativeName>
        <fullName evidence="7">16S rRNA (adenine(1518)-N(6)/adenine(1519)-N(6))-dimethyltransferase</fullName>
    </alternativeName>
    <alternativeName>
        <fullName evidence="7">16S rRNA dimethyladenosine transferase</fullName>
    </alternativeName>
    <alternativeName>
        <fullName evidence="7">16S rRNA dimethylase</fullName>
    </alternativeName>
    <alternativeName>
        <fullName evidence="7">S-adenosylmethionine-6-N', N'-adenosyl(rRNA) dimethyltransferase</fullName>
    </alternativeName>
</protein>
<dbReference type="InterPro" id="IPR020598">
    <property type="entry name" value="rRNA_Ade_methylase_Trfase_N"/>
</dbReference>
<comment type="caution">
    <text evidence="10">The sequence shown here is derived from an EMBL/GenBank/DDBJ whole genome shotgun (WGS) entry which is preliminary data.</text>
</comment>
<feature type="binding site" evidence="7 8">
    <location>
        <position position="11"/>
    </location>
    <ligand>
        <name>S-adenosyl-L-methionine</name>
        <dbReference type="ChEBI" id="CHEBI:59789"/>
    </ligand>
</feature>
<organism evidence="10 11">
    <name type="scientific">Candidatus Yanofskybacteria bacterium RIFCSPHIGHO2_01_FULL_41_53</name>
    <dbReference type="NCBI Taxonomy" id="1802663"/>
    <lineage>
        <taxon>Bacteria</taxon>
        <taxon>Candidatus Yanofskyibacteriota</taxon>
    </lineage>
</organism>
<feature type="binding site" evidence="7 8">
    <location>
        <position position="13"/>
    </location>
    <ligand>
        <name>S-adenosyl-L-methionine</name>
        <dbReference type="ChEBI" id="CHEBI:59789"/>
    </ligand>
</feature>
<name>A0A1F8EHB1_9BACT</name>
<dbReference type="Gene3D" id="3.40.50.150">
    <property type="entry name" value="Vaccinia Virus protein VP39"/>
    <property type="match status" value="1"/>
</dbReference>
<dbReference type="PROSITE" id="PS01131">
    <property type="entry name" value="RRNA_A_DIMETH"/>
    <property type="match status" value="1"/>
</dbReference>
<keyword evidence="3 7" id="KW-0489">Methyltransferase</keyword>
<dbReference type="HAMAP" id="MF_00607">
    <property type="entry name" value="16SrRNA_methyltr_A"/>
    <property type="match status" value="1"/>
</dbReference>
<evidence type="ECO:0000256" key="4">
    <source>
        <dbReference type="ARBA" id="ARBA00022679"/>
    </source>
</evidence>
<feature type="binding site" evidence="7 8">
    <location>
        <position position="59"/>
    </location>
    <ligand>
        <name>S-adenosyl-L-methionine</name>
        <dbReference type="ChEBI" id="CHEBI:59789"/>
    </ligand>
</feature>
<feature type="domain" description="Ribosomal RNA adenine methylase transferase N-terminal" evidence="9">
    <location>
        <begin position="18"/>
        <end position="199"/>
    </location>
</feature>
<comment type="subcellular location">
    <subcellularLocation>
        <location evidence="7">Cytoplasm</location>
    </subcellularLocation>
</comment>
<sequence length="270" mass="30675">MVTPKKSLGQNFLINPHILERIVDAAEVSKDDIVLEVGPGTGNLTKELAKKAGKVIAIEKDRRLVNYLKNEFSIKYATAKNVEIIEADILRWVPSQLRWYPSYKVVGNIPYYITSHFLRKVFEEWPTPKLIVLTIQKEVAQRIMAPSTSSGQAKPLHTNLLALSVQYYSEPEIVAYISKNNFRPVPKVDSTIIRLKVKSKAQNEKQTETIFKITRAGFLGKRKQLAGNLSKHLKISKEEVIRSLAKLSLNPTVRAEELSLDQWQELSKIL</sequence>
<dbReference type="GO" id="GO:0052908">
    <property type="term" value="F:16S rRNA (adenine(1518)-N(6)/adenine(1519)-N(6))-dimethyltransferase activity"/>
    <property type="evidence" value="ECO:0007669"/>
    <property type="project" value="UniProtKB-EC"/>
</dbReference>
<dbReference type="EC" id="2.1.1.182" evidence="7"/>
<gene>
    <name evidence="7" type="primary">rsmA</name>
    <name evidence="7" type="synonym">ksgA</name>
    <name evidence="10" type="ORF">A2650_02410</name>
</gene>
<dbReference type="GO" id="GO:0005829">
    <property type="term" value="C:cytosol"/>
    <property type="evidence" value="ECO:0007669"/>
    <property type="project" value="TreeGrafter"/>
</dbReference>
<dbReference type="Proteomes" id="UP000177117">
    <property type="component" value="Unassembled WGS sequence"/>
</dbReference>
<dbReference type="PANTHER" id="PTHR11727:SF7">
    <property type="entry name" value="DIMETHYLADENOSINE TRANSFERASE-RELATED"/>
    <property type="match status" value="1"/>
</dbReference>
<dbReference type="PANTHER" id="PTHR11727">
    <property type="entry name" value="DIMETHYLADENOSINE TRANSFERASE"/>
    <property type="match status" value="1"/>
</dbReference>
<accession>A0A1F8EHB1</accession>
<dbReference type="InterPro" id="IPR023165">
    <property type="entry name" value="rRNA_Ade_diMease-like_C"/>
</dbReference>
<evidence type="ECO:0000256" key="6">
    <source>
        <dbReference type="ARBA" id="ARBA00022884"/>
    </source>
</evidence>
<comment type="function">
    <text evidence="7">Specifically dimethylates two adjacent adenosines (A1518 and A1519) in the loop of a conserved hairpin near the 3'-end of 16S rRNA in the 30S particle. May play a critical role in biogenesis of 30S subunits.</text>
</comment>
<comment type="similarity">
    <text evidence="7">Belongs to the class I-like SAM-binding methyltransferase superfamily. rRNA adenine N(6)-methyltransferase family. RsmA subfamily.</text>
</comment>
<evidence type="ECO:0000313" key="11">
    <source>
        <dbReference type="Proteomes" id="UP000177117"/>
    </source>
</evidence>
<comment type="catalytic activity">
    <reaction evidence="7">
        <text>adenosine(1518)/adenosine(1519) in 16S rRNA + 4 S-adenosyl-L-methionine = N(6)-dimethyladenosine(1518)/N(6)-dimethyladenosine(1519) in 16S rRNA + 4 S-adenosyl-L-homocysteine + 4 H(+)</text>
        <dbReference type="Rhea" id="RHEA:19609"/>
        <dbReference type="Rhea" id="RHEA-COMP:10232"/>
        <dbReference type="Rhea" id="RHEA-COMP:10233"/>
        <dbReference type="ChEBI" id="CHEBI:15378"/>
        <dbReference type="ChEBI" id="CHEBI:57856"/>
        <dbReference type="ChEBI" id="CHEBI:59789"/>
        <dbReference type="ChEBI" id="CHEBI:74411"/>
        <dbReference type="ChEBI" id="CHEBI:74493"/>
        <dbReference type="EC" id="2.1.1.182"/>
    </reaction>
</comment>
<dbReference type="SUPFAM" id="SSF53335">
    <property type="entry name" value="S-adenosyl-L-methionine-dependent methyltransferases"/>
    <property type="match status" value="1"/>
</dbReference>
<evidence type="ECO:0000256" key="2">
    <source>
        <dbReference type="ARBA" id="ARBA00022552"/>
    </source>
</evidence>
<dbReference type="InterPro" id="IPR001737">
    <property type="entry name" value="KsgA/Erm"/>
</dbReference>
<dbReference type="NCBIfam" id="TIGR00755">
    <property type="entry name" value="ksgA"/>
    <property type="match status" value="1"/>
</dbReference>
<evidence type="ECO:0000256" key="5">
    <source>
        <dbReference type="ARBA" id="ARBA00022691"/>
    </source>
</evidence>
<dbReference type="SMART" id="SM00650">
    <property type="entry name" value="rADc"/>
    <property type="match status" value="1"/>
</dbReference>
<dbReference type="InterPro" id="IPR011530">
    <property type="entry name" value="rRNA_adenine_dimethylase"/>
</dbReference>
<dbReference type="Pfam" id="PF00398">
    <property type="entry name" value="RrnaAD"/>
    <property type="match status" value="1"/>
</dbReference>
<keyword evidence="1 7" id="KW-0963">Cytoplasm</keyword>
<evidence type="ECO:0000259" key="9">
    <source>
        <dbReference type="SMART" id="SM00650"/>
    </source>
</evidence>
<evidence type="ECO:0000313" key="10">
    <source>
        <dbReference type="EMBL" id="OGN00214.1"/>
    </source>
</evidence>
<keyword evidence="4 7" id="KW-0808">Transferase</keyword>
<dbReference type="EMBL" id="MGJD01000026">
    <property type="protein sequence ID" value="OGN00214.1"/>
    <property type="molecule type" value="Genomic_DNA"/>
</dbReference>
<dbReference type="InterPro" id="IPR029063">
    <property type="entry name" value="SAM-dependent_MTases_sf"/>
</dbReference>
<evidence type="ECO:0000256" key="8">
    <source>
        <dbReference type="PROSITE-ProRule" id="PRU01026"/>
    </source>
</evidence>
<feature type="binding site" evidence="7 8">
    <location>
        <position position="38"/>
    </location>
    <ligand>
        <name>S-adenosyl-L-methionine</name>
        <dbReference type="ChEBI" id="CHEBI:59789"/>
    </ligand>
</feature>
<feature type="binding site" evidence="7 8">
    <location>
        <position position="88"/>
    </location>
    <ligand>
        <name>S-adenosyl-L-methionine</name>
        <dbReference type="ChEBI" id="CHEBI:59789"/>
    </ligand>
</feature>
<evidence type="ECO:0000256" key="1">
    <source>
        <dbReference type="ARBA" id="ARBA00022490"/>
    </source>
</evidence>